<feature type="compositionally biased region" description="Low complexity" evidence="2">
    <location>
        <begin position="379"/>
        <end position="410"/>
    </location>
</feature>
<evidence type="ECO:0000313" key="6">
    <source>
        <dbReference type="Proteomes" id="UP000831304"/>
    </source>
</evidence>
<keyword evidence="3" id="KW-0472">Membrane</keyword>
<sequence length="426" mass="43397">MPRPSSPPTGPVPNARGSRRAARSLAHGRRRSRRKKVLFGVAGVATGLLVAGVAFAGVMAARVAGNIAGNSVARPGDTDGPDIPDWNGAVNLLIMGSDVRAGQTSANYGDEGGARSDVMMLLHVSSDHSNATLVSIPRDTMLPTPECITPDGDTIDARESVQINGVLNDGPYCSLDTIREFTGLDVDHFLIVDFDGVIGVTDAIGGVEICLAEDVDDPDSGLTLAAGEHTIQGAEALAFLRTRHGIGDGSDLGRIATQQTYLSALARKVKDAGTLTNPVALFGLADAASRSITVDDGLAGPDALVGLAGTLANIDLANIALVQLPVQDYWADSNRVEPIQDQAEALFAALAADEALTFATEDPEAGSGDEAAADETPADDAPAADAPAADAPAPTQSATATPKPKATLPPGTKGQDAATKSCAGAS</sequence>
<name>A0ABY4AVY2_9MICO</name>
<feature type="region of interest" description="Disordered" evidence="2">
    <location>
        <begin position="1"/>
        <end position="30"/>
    </location>
</feature>
<feature type="domain" description="Cell envelope-related transcriptional attenuator" evidence="4">
    <location>
        <begin position="115"/>
        <end position="270"/>
    </location>
</feature>
<accession>A0ABY4AVY2</accession>
<keyword evidence="3" id="KW-0812">Transmembrane</keyword>
<proteinExistence type="inferred from homology"/>
<feature type="transmembrane region" description="Helical" evidence="3">
    <location>
        <begin position="37"/>
        <end position="61"/>
    </location>
</feature>
<dbReference type="InterPro" id="IPR004474">
    <property type="entry name" value="LytR_CpsA_psr"/>
</dbReference>
<dbReference type="Pfam" id="PF03816">
    <property type="entry name" value="LytR_cpsA_psr"/>
    <property type="match status" value="1"/>
</dbReference>
<evidence type="ECO:0000256" key="3">
    <source>
        <dbReference type="SAM" id="Phobius"/>
    </source>
</evidence>
<dbReference type="NCBIfam" id="TIGR00350">
    <property type="entry name" value="lytR_cpsA_psr"/>
    <property type="match status" value="1"/>
</dbReference>
<organism evidence="5 6">
    <name type="scientific">Agromyces soli</name>
    <dbReference type="NCBI Taxonomy" id="659012"/>
    <lineage>
        <taxon>Bacteria</taxon>
        <taxon>Bacillati</taxon>
        <taxon>Actinomycetota</taxon>
        <taxon>Actinomycetes</taxon>
        <taxon>Micrococcales</taxon>
        <taxon>Microbacteriaceae</taxon>
        <taxon>Agromyces</taxon>
    </lineage>
</organism>
<dbReference type="EMBL" id="CP094533">
    <property type="protein sequence ID" value="UOE26989.1"/>
    <property type="molecule type" value="Genomic_DNA"/>
</dbReference>
<evidence type="ECO:0000313" key="5">
    <source>
        <dbReference type="EMBL" id="UOE26989.1"/>
    </source>
</evidence>
<evidence type="ECO:0000256" key="1">
    <source>
        <dbReference type="ARBA" id="ARBA00006068"/>
    </source>
</evidence>
<feature type="compositionally biased region" description="Basic residues" evidence="2">
    <location>
        <begin position="17"/>
        <end position="30"/>
    </location>
</feature>
<keyword evidence="6" id="KW-1185">Reference proteome</keyword>
<feature type="compositionally biased region" description="Pro residues" evidence="2">
    <location>
        <begin position="1"/>
        <end position="11"/>
    </location>
</feature>
<reference evidence="5 6" key="1">
    <citation type="submission" date="2022-03" db="EMBL/GenBank/DDBJ databases">
        <title>Agromyces sp. isolated from the gut of P. brevitarsis seulensis larvae.</title>
        <authorList>
            <person name="Won M."/>
            <person name="Kwon S.-W."/>
        </authorList>
    </citation>
    <scope>NUCLEOTIDE SEQUENCE [LARGE SCALE GENOMIC DNA]</scope>
    <source>
        <strain evidence="5 6">KACC 16215</strain>
    </source>
</reference>
<evidence type="ECO:0000256" key="2">
    <source>
        <dbReference type="SAM" id="MobiDB-lite"/>
    </source>
</evidence>
<comment type="similarity">
    <text evidence="1">Belongs to the LytR/CpsA/Psr (LCP) family.</text>
</comment>
<feature type="compositionally biased region" description="Low complexity" evidence="2">
    <location>
        <begin position="361"/>
        <end position="370"/>
    </location>
</feature>
<evidence type="ECO:0000259" key="4">
    <source>
        <dbReference type="Pfam" id="PF03816"/>
    </source>
</evidence>
<dbReference type="Gene3D" id="3.40.630.190">
    <property type="entry name" value="LCP protein"/>
    <property type="match status" value="1"/>
</dbReference>
<dbReference type="PANTHER" id="PTHR33392:SF6">
    <property type="entry name" value="POLYISOPRENYL-TEICHOIC ACID--PEPTIDOGLYCAN TEICHOIC ACID TRANSFERASE TAGU"/>
    <property type="match status" value="1"/>
</dbReference>
<dbReference type="PANTHER" id="PTHR33392">
    <property type="entry name" value="POLYISOPRENYL-TEICHOIC ACID--PEPTIDOGLYCAN TEICHOIC ACID TRANSFERASE TAGU"/>
    <property type="match status" value="1"/>
</dbReference>
<dbReference type="RefSeq" id="WP_243569840.1">
    <property type="nucleotide sequence ID" value="NZ_BAAARD010000011.1"/>
</dbReference>
<dbReference type="Proteomes" id="UP000831304">
    <property type="component" value="Chromosome"/>
</dbReference>
<dbReference type="InterPro" id="IPR050922">
    <property type="entry name" value="LytR/CpsA/Psr_CW_biosynth"/>
</dbReference>
<keyword evidence="3" id="KW-1133">Transmembrane helix</keyword>
<feature type="region of interest" description="Disordered" evidence="2">
    <location>
        <begin position="361"/>
        <end position="426"/>
    </location>
</feature>
<protein>
    <submittedName>
        <fullName evidence="5">LCP family protein</fullName>
    </submittedName>
</protein>
<gene>
    <name evidence="5" type="ORF">MTP13_04175</name>
</gene>